<name>A0ABY9RXD2_9ACTN</name>
<dbReference type="InterPro" id="IPR025559">
    <property type="entry name" value="Eis_dom"/>
</dbReference>
<accession>A0ABY9RXD2</accession>
<evidence type="ECO:0000259" key="5">
    <source>
        <dbReference type="PROSITE" id="PS51186"/>
    </source>
</evidence>
<gene>
    <name evidence="6" type="ORF">RGF97_14790</name>
</gene>
<dbReference type="SUPFAM" id="SSF55729">
    <property type="entry name" value="Acyl-CoA N-acyltransferases (Nat)"/>
    <property type="match status" value="1"/>
</dbReference>
<sequence>MSLEVRTIDESEFPEWLRARRVGFLRPPMAVTGEEVADKLPHTDLSRTRAAFDRGRIVATFRSFDQRLSTVGGADLAADAVTNVTVAATHRRRGLLSRMMADDLASAKERGDACASLIAAEYPIYGRYGFGAAAWITEWEIDVTRSGFDRRWSGPTAEEGGGRVDFSDGAEIREVGPALHRALAARRAGITGRTARDWDVVTGDVHHTDPWTEPFHAVYRAASGEPEGYVTYTTEDRWNDNKQPANTASVRELVAVSPAAERALWRFVCSVDWVTRVKSGYRAPDDVLPLLLPDPRAARVLTHADMLWLRILDVPKVFEPRTYATEGALVLEVKDAAGYAGGRYLLETTPERGHCAPTTAAPELVLDVADLATLALGDESAVRLAALGRVEEAVAGAAAKTDLLLRTSPRPWSMEYF</sequence>
<dbReference type="Gene3D" id="3.30.1050.10">
    <property type="entry name" value="SCP2 sterol-binding domain"/>
    <property type="match status" value="1"/>
</dbReference>
<protein>
    <submittedName>
        <fullName evidence="6">GNAT family N-acetyltransferase</fullName>
    </submittedName>
</protein>
<dbReference type="NCBIfam" id="NF002367">
    <property type="entry name" value="PRK01346.1-4"/>
    <property type="match status" value="1"/>
</dbReference>
<dbReference type="PANTHER" id="PTHR37817">
    <property type="entry name" value="N-ACETYLTRANSFERASE EIS"/>
    <property type="match status" value="1"/>
</dbReference>
<dbReference type="HAMAP" id="MF_01812">
    <property type="entry name" value="Eis"/>
    <property type="match status" value="1"/>
</dbReference>
<comment type="subunit">
    <text evidence="4">Homohexamer; trimer of dimers.</text>
</comment>
<dbReference type="PROSITE" id="PS51186">
    <property type="entry name" value="GNAT"/>
    <property type="match status" value="1"/>
</dbReference>
<reference evidence="6 7" key="1">
    <citation type="submission" date="2023-09" db="EMBL/GenBank/DDBJ databases">
        <title>Complete genome of Streptomyces roseicoloratus T14.</title>
        <authorList>
            <person name="Bashizi T."/>
            <person name="Kim M.-J."/>
            <person name="Lee G."/>
            <person name="Tagele S.B."/>
            <person name="Shin J.-H."/>
        </authorList>
    </citation>
    <scope>NUCLEOTIDE SEQUENCE [LARGE SCALE GENOMIC DNA]</scope>
    <source>
        <strain evidence="6 7">T14</strain>
    </source>
</reference>
<dbReference type="Proteomes" id="UP001250858">
    <property type="component" value="Chromosome"/>
</dbReference>
<keyword evidence="7" id="KW-1185">Reference proteome</keyword>
<dbReference type="InterPro" id="IPR000182">
    <property type="entry name" value="GNAT_dom"/>
</dbReference>
<dbReference type="SUPFAM" id="SSF55718">
    <property type="entry name" value="SCP-like"/>
    <property type="match status" value="1"/>
</dbReference>
<feature type="active site" description="Proton donor" evidence="4">
    <location>
        <position position="125"/>
    </location>
</feature>
<dbReference type="InterPro" id="IPR041380">
    <property type="entry name" value="Acetyltransf_17"/>
</dbReference>
<comment type="caution">
    <text evidence="4">Lacks conserved residue(s) required for the propagation of feature annotation.</text>
</comment>
<evidence type="ECO:0000313" key="6">
    <source>
        <dbReference type="EMBL" id="WMX45869.1"/>
    </source>
</evidence>
<evidence type="ECO:0000256" key="1">
    <source>
        <dbReference type="ARBA" id="ARBA00009213"/>
    </source>
</evidence>
<comment type="similarity">
    <text evidence="1 4">Belongs to the acetyltransferase Eis family.</text>
</comment>
<dbReference type="Pfam" id="PF17668">
    <property type="entry name" value="Acetyltransf_17"/>
    <property type="match status" value="1"/>
</dbReference>
<dbReference type="InterPro" id="IPR051554">
    <property type="entry name" value="Acetyltransferase_Eis"/>
</dbReference>
<evidence type="ECO:0000256" key="2">
    <source>
        <dbReference type="ARBA" id="ARBA00022679"/>
    </source>
</evidence>
<dbReference type="EMBL" id="CP133762">
    <property type="protein sequence ID" value="WMX45869.1"/>
    <property type="molecule type" value="Genomic_DNA"/>
</dbReference>
<dbReference type="Gene3D" id="3.40.630.30">
    <property type="match status" value="2"/>
</dbReference>
<keyword evidence="3 4" id="KW-0012">Acyltransferase</keyword>
<dbReference type="InterPro" id="IPR022902">
    <property type="entry name" value="NAcTrfase_Eis"/>
</dbReference>
<evidence type="ECO:0000256" key="3">
    <source>
        <dbReference type="ARBA" id="ARBA00023315"/>
    </source>
</evidence>
<keyword evidence="2 4" id="KW-0808">Transferase</keyword>
<organism evidence="6 7">
    <name type="scientific">Streptomyces roseicoloratus</name>
    <dbReference type="NCBI Taxonomy" id="2508722"/>
    <lineage>
        <taxon>Bacteria</taxon>
        <taxon>Bacillati</taxon>
        <taxon>Actinomycetota</taxon>
        <taxon>Actinomycetes</taxon>
        <taxon>Kitasatosporales</taxon>
        <taxon>Streptomycetaceae</taxon>
        <taxon>Streptomyces</taxon>
    </lineage>
</organism>
<dbReference type="RefSeq" id="WP_309548685.1">
    <property type="nucleotide sequence ID" value="NZ_CP133762.1"/>
</dbReference>
<dbReference type="InterPro" id="IPR036527">
    <property type="entry name" value="SCP2_sterol-bd_dom_sf"/>
</dbReference>
<proteinExistence type="inferred from homology"/>
<feature type="binding site" evidence="4">
    <location>
        <begin position="92"/>
        <end position="97"/>
    </location>
    <ligand>
        <name>acetyl-CoA</name>
        <dbReference type="ChEBI" id="CHEBI:57288"/>
    </ligand>
</feature>
<evidence type="ECO:0000256" key="4">
    <source>
        <dbReference type="HAMAP-Rule" id="MF_01812"/>
    </source>
</evidence>
<feature type="active site" description="Proton acceptor; via carboxylate" evidence="4">
    <location>
        <position position="417"/>
    </location>
</feature>
<dbReference type="Pfam" id="PF13527">
    <property type="entry name" value="Acetyltransf_9"/>
    <property type="match status" value="1"/>
</dbReference>
<dbReference type="PANTHER" id="PTHR37817:SF1">
    <property type="entry name" value="N-ACETYLTRANSFERASE EIS"/>
    <property type="match status" value="1"/>
</dbReference>
<feature type="domain" description="N-acetyltransferase" evidence="5">
    <location>
        <begin position="3"/>
        <end position="151"/>
    </location>
</feature>
<dbReference type="Pfam" id="PF13530">
    <property type="entry name" value="SCP2_2"/>
    <property type="match status" value="1"/>
</dbReference>
<feature type="binding site" evidence="4">
    <location>
        <begin position="84"/>
        <end position="86"/>
    </location>
    <ligand>
        <name>acetyl-CoA</name>
        <dbReference type="ChEBI" id="CHEBI:57288"/>
    </ligand>
</feature>
<dbReference type="InterPro" id="IPR016181">
    <property type="entry name" value="Acyl_CoA_acyltransferase"/>
</dbReference>
<evidence type="ECO:0000313" key="7">
    <source>
        <dbReference type="Proteomes" id="UP001250858"/>
    </source>
</evidence>